<gene>
    <name evidence="13" type="ORF">LITE_LOCUS15035</name>
</gene>
<feature type="domain" description="Subtilisin-like protease fibronectin type-III" evidence="12">
    <location>
        <begin position="643"/>
        <end position="740"/>
    </location>
</feature>
<dbReference type="InterPro" id="IPR023828">
    <property type="entry name" value="Peptidase_S8_Ser-AS"/>
</dbReference>
<evidence type="ECO:0000313" key="14">
    <source>
        <dbReference type="Proteomes" id="UP001154282"/>
    </source>
</evidence>
<dbReference type="PRINTS" id="PR00723">
    <property type="entry name" value="SUBTILISIN"/>
</dbReference>
<dbReference type="InterPro" id="IPR010259">
    <property type="entry name" value="S8pro/Inhibitor_I9"/>
</dbReference>
<evidence type="ECO:0008006" key="15">
    <source>
        <dbReference type="Google" id="ProtNLM"/>
    </source>
</evidence>
<evidence type="ECO:0000256" key="7">
    <source>
        <dbReference type="ARBA" id="ARBA00022825"/>
    </source>
</evidence>
<dbReference type="GO" id="GO:0005576">
    <property type="term" value="C:extracellular region"/>
    <property type="evidence" value="ECO:0007669"/>
    <property type="project" value="UniProtKB-SubCell"/>
</dbReference>
<evidence type="ECO:0000313" key="13">
    <source>
        <dbReference type="EMBL" id="CAI0411118.1"/>
    </source>
</evidence>
<comment type="caution">
    <text evidence="13">The sequence shown here is derived from an EMBL/GenBank/DDBJ whole genome shotgun (WGS) entry which is preliminary data.</text>
</comment>
<dbReference type="InterPro" id="IPR015500">
    <property type="entry name" value="Peptidase_S8_subtilisin-rel"/>
</dbReference>
<evidence type="ECO:0000256" key="2">
    <source>
        <dbReference type="ARBA" id="ARBA00011073"/>
    </source>
</evidence>
<dbReference type="Pfam" id="PF17766">
    <property type="entry name" value="fn3_6"/>
    <property type="match status" value="1"/>
</dbReference>
<keyword evidence="6 9" id="KW-0378">Hydrolase</keyword>
<evidence type="ECO:0000256" key="6">
    <source>
        <dbReference type="ARBA" id="ARBA00022801"/>
    </source>
</evidence>
<evidence type="ECO:0000256" key="1">
    <source>
        <dbReference type="ARBA" id="ARBA00004613"/>
    </source>
</evidence>
<dbReference type="EMBL" id="CAMGYJ010000005">
    <property type="protein sequence ID" value="CAI0411118.1"/>
    <property type="molecule type" value="Genomic_DNA"/>
</dbReference>
<feature type="active site" description="Charge relay system" evidence="8 9">
    <location>
        <position position="535"/>
    </location>
</feature>
<evidence type="ECO:0000256" key="5">
    <source>
        <dbReference type="ARBA" id="ARBA00022729"/>
    </source>
</evidence>
<dbReference type="InterPro" id="IPR037045">
    <property type="entry name" value="S8pro/Inhibitor_I9_sf"/>
</dbReference>
<dbReference type="PROSITE" id="PS00138">
    <property type="entry name" value="SUBTILASE_SER"/>
    <property type="match status" value="1"/>
</dbReference>
<dbReference type="FunFam" id="3.40.50.200:FF:000006">
    <property type="entry name" value="Subtilisin-like protease SBT1.5"/>
    <property type="match status" value="1"/>
</dbReference>
<dbReference type="Proteomes" id="UP001154282">
    <property type="component" value="Unassembled WGS sequence"/>
</dbReference>
<keyword evidence="3" id="KW-0964">Secreted</keyword>
<dbReference type="GO" id="GO:0006508">
    <property type="term" value="P:proteolysis"/>
    <property type="evidence" value="ECO:0007669"/>
    <property type="project" value="UniProtKB-KW"/>
</dbReference>
<dbReference type="InterPro" id="IPR034197">
    <property type="entry name" value="Peptidases_S8_3"/>
</dbReference>
<name>A0AAV0JQG0_9ROSI</name>
<dbReference type="InterPro" id="IPR036852">
    <property type="entry name" value="Peptidase_S8/S53_dom_sf"/>
</dbReference>
<feature type="active site" description="Charge relay system" evidence="8 9">
    <location>
        <position position="147"/>
    </location>
</feature>
<comment type="subcellular location">
    <subcellularLocation>
        <location evidence="1">Secreted</location>
    </subcellularLocation>
</comment>
<dbReference type="Gene3D" id="3.50.30.30">
    <property type="match status" value="1"/>
</dbReference>
<feature type="domain" description="Inhibitor I9" evidence="11">
    <location>
        <begin position="52"/>
        <end position="118"/>
    </location>
</feature>
<keyword evidence="4 9" id="KW-0645">Protease</keyword>
<accession>A0AAV0JQG0</accession>
<dbReference type="CDD" id="cd04852">
    <property type="entry name" value="Peptidases_S8_3"/>
    <property type="match status" value="1"/>
</dbReference>
<feature type="active site" description="Charge relay system" evidence="8 9">
    <location>
        <position position="211"/>
    </location>
</feature>
<dbReference type="Pfam" id="PF00082">
    <property type="entry name" value="Peptidase_S8"/>
    <property type="match status" value="1"/>
</dbReference>
<reference evidence="13" key="1">
    <citation type="submission" date="2022-08" db="EMBL/GenBank/DDBJ databases">
        <authorList>
            <person name="Gutierrez-Valencia J."/>
        </authorList>
    </citation>
    <scope>NUCLEOTIDE SEQUENCE</scope>
</reference>
<dbReference type="PROSITE" id="PS51892">
    <property type="entry name" value="SUBTILASE"/>
    <property type="match status" value="1"/>
</dbReference>
<protein>
    <recommendedName>
        <fullName evidence="15">Cucumisin</fullName>
    </recommendedName>
</protein>
<dbReference type="GO" id="GO:0004252">
    <property type="term" value="F:serine-type endopeptidase activity"/>
    <property type="evidence" value="ECO:0007669"/>
    <property type="project" value="UniProtKB-UniRule"/>
</dbReference>
<dbReference type="Gene3D" id="3.30.70.80">
    <property type="entry name" value="Peptidase S8 propeptide/proteinase inhibitor I9"/>
    <property type="match status" value="1"/>
</dbReference>
<evidence type="ECO:0000259" key="11">
    <source>
        <dbReference type="Pfam" id="PF05922"/>
    </source>
</evidence>
<dbReference type="SUPFAM" id="SSF52743">
    <property type="entry name" value="Subtilisin-like"/>
    <property type="match status" value="1"/>
</dbReference>
<evidence type="ECO:0000256" key="4">
    <source>
        <dbReference type="ARBA" id="ARBA00022670"/>
    </source>
</evidence>
<evidence type="ECO:0000259" key="10">
    <source>
        <dbReference type="Pfam" id="PF00082"/>
    </source>
</evidence>
<dbReference type="InterPro" id="IPR000209">
    <property type="entry name" value="Peptidase_S8/S53_dom"/>
</dbReference>
<evidence type="ECO:0000256" key="9">
    <source>
        <dbReference type="PROSITE-ProRule" id="PRU01240"/>
    </source>
</evidence>
<dbReference type="GO" id="GO:0009609">
    <property type="term" value="P:response to symbiotic bacterium"/>
    <property type="evidence" value="ECO:0007669"/>
    <property type="project" value="UniProtKB-ARBA"/>
</dbReference>
<keyword evidence="5" id="KW-0732">Signal</keyword>
<evidence type="ECO:0000256" key="8">
    <source>
        <dbReference type="PIRSR" id="PIRSR615500-1"/>
    </source>
</evidence>
<dbReference type="Pfam" id="PF05922">
    <property type="entry name" value="Inhibitor_I9"/>
    <property type="match status" value="1"/>
</dbReference>
<keyword evidence="7 9" id="KW-0720">Serine protease</keyword>
<feature type="domain" description="Peptidase S8/S53" evidence="10">
    <location>
        <begin position="139"/>
        <end position="584"/>
    </location>
</feature>
<dbReference type="Gene3D" id="2.60.40.2310">
    <property type="match status" value="1"/>
</dbReference>
<dbReference type="CDD" id="cd02120">
    <property type="entry name" value="PA_subtilisin_like"/>
    <property type="match status" value="1"/>
</dbReference>
<evidence type="ECO:0000256" key="3">
    <source>
        <dbReference type="ARBA" id="ARBA00022525"/>
    </source>
</evidence>
<dbReference type="Gene3D" id="3.40.50.200">
    <property type="entry name" value="Peptidase S8/S53 domain"/>
    <property type="match status" value="1"/>
</dbReference>
<sequence length="749" mass="79854">MGSSMAEMKTYHCSTGQKRIRIVTAIIACCLMMQSYAVNGTSDDDDRKACLYIVYMGHKPNTETPAAAQHQSLLQQITGSYKRSFNGFAARLTDAEKDKLSGYEGIVSVFPSQIRKLHTTRSWDFLGFPQNVKRATVESDIIIGMLDTGVWPESQSFDDSGYGPPPQKWKGVCQSSSNFTCNNKIIGAKYYHGGRNFSEDEIASPRDSEGHGSHTASTAAGNIVTPASLLGLASGTARGGVPSARIAVYKICWEDGCWDVDILAAFDDAIADGVDIISLSVGSSPQDYFEDTIAIGAFHSMKNGILTSNSAGNEGPSPGSVSNCSPWSLSVGASTIDRKFTTGVRLGNGRTYQGISLNTFAPSKVYPLIYGGDATNTTPGHSIGARYCDPNSLDRNLVQGKIVHCDDVSAGEEQIAAGATGAIMTTTGIEDNAYALLLPVSILTDDEGVTIVEYINSTSDPTAQIFTTHDFVDNSSAYVIYFSSRGPNPITTDILKPDLTAPGVDILAAWSQATTVTGLPGDDRVVPYNIISGTSMSCPHASAAAAYVKSFHPTWSPAAIKSALMTTAHPISVPDVPDAEFGYGSGQINPSRAMDPGLVYDAGEIDYVQMLCGQGYNSTQLRLVTGDQSSCSSTTTNGTAVWDLNYPSFALSSKKPKARVTRVFHRTIKNVGYAPSNYTALVSAEVGFDTIRVEPNVLTFKNIGEKQSFVVTVTAVLGRAMLSGSLVWSDGIHSVRSPIVAFVAPREHN</sequence>
<comment type="similarity">
    <text evidence="2 9">Belongs to the peptidase S8 family.</text>
</comment>
<dbReference type="AlphaFoldDB" id="A0AAV0JQG0"/>
<dbReference type="PANTHER" id="PTHR10795">
    <property type="entry name" value="PROPROTEIN CONVERTASE SUBTILISIN/KEXIN"/>
    <property type="match status" value="1"/>
</dbReference>
<keyword evidence="14" id="KW-1185">Reference proteome</keyword>
<dbReference type="InterPro" id="IPR045051">
    <property type="entry name" value="SBT"/>
</dbReference>
<proteinExistence type="inferred from homology"/>
<organism evidence="13 14">
    <name type="scientific">Linum tenue</name>
    <dbReference type="NCBI Taxonomy" id="586396"/>
    <lineage>
        <taxon>Eukaryota</taxon>
        <taxon>Viridiplantae</taxon>
        <taxon>Streptophyta</taxon>
        <taxon>Embryophyta</taxon>
        <taxon>Tracheophyta</taxon>
        <taxon>Spermatophyta</taxon>
        <taxon>Magnoliopsida</taxon>
        <taxon>eudicotyledons</taxon>
        <taxon>Gunneridae</taxon>
        <taxon>Pentapetalae</taxon>
        <taxon>rosids</taxon>
        <taxon>fabids</taxon>
        <taxon>Malpighiales</taxon>
        <taxon>Linaceae</taxon>
        <taxon>Linum</taxon>
    </lineage>
</organism>
<dbReference type="InterPro" id="IPR041469">
    <property type="entry name" value="Subtilisin-like_FN3"/>
</dbReference>
<evidence type="ECO:0000259" key="12">
    <source>
        <dbReference type="Pfam" id="PF17766"/>
    </source>
</evidence>